<dbReference type="AlphaFoldDB" id="A0A175A320"/>
<protein>
    <submittedName>
        <fullName evidence="2">Uncharacterized protein</fullName>
    </submittedName>
</protein>
<evidence type="ECO:0000313" key="4">
    <source>
        <dbReference type="Proteomes" id="UP000095662"/>
    </source>
</evidence>
<organism evidence="2 4">
    <name type="scientific">[Eubacterium] siraeum</name>
    <dbReference type="NCBI Taxonomy" id="39492"/>
    <lineage>
        <taxon>Bacteria</taxon>
        <taxon>Bacillati</taxon>
        <taxon>Bacillota</taxon>
        <taxon>Clostridia</taxon>
        <taxon>Eubacteriales</taxon>
        <taxon>Oscillospiraceae</taxon>
        <taxon>Oscillospiraceae incertae sedis</taxon>
    </lineage>
</organism>
<dbReference type="STRING" id="39492.ERS852540_02010"/>
<keyword evidence="1" id="KW-0812">Transmembrane</keyword>
<dbReference type="EMBL" id="CZBY01000017">
    <property type="protein sequence ID" value="CUQ89830.1"/>
    <property type="molecule type" value="Genomic_DNA"/>
</dbReference>
<keyword evidence="1" id="KW-1133">Transmembrane helix</keyword>
<evidence type="ECO:0000313" key="2">
    <source>
        <dbReference type="EMBL" id="CUQ89830.1"/>
    </source>
</evidence>
<dbReference type="EMBL" id="JAQLXW010000003">
    <property type="protein sequence ID" value="MDB8003047.1"/>
    <property type="molecule type" value="Genomic_DNA"/>
</dbReference>
<reference evidence="2 4" key="1">
    <citation type="submission" date="2015-09" db="EMBL/GenBank/DDBJ databases">
        <authorList>
            <consortium name="Pathogen Informatics"/>
        </authorList>
    </citation>
    <scope>NUCLEOTIDE SEQUENCE [LARGE SCALE GENOMIC DNA]</scope>
    <source>
        <strain evidence="2 4">2789STDY5834928</strain>
    </source>
</reference>
<accession>A0A175A320</accession>
<gene>
    <name evidence="2" type="ORF">ERS852540_02010</name>
    <name evidence="3" type="ORF">PNE09_03075</name>
</gene>
<keyword evidence="1" id="KW-0472">Membrane</keyword>
<evidence type="ECO:0000256" key="1">
    <source>
        <dbReference type="SAM" id="Phobius"/>
    </source>
</evidence>
<proteinExistence type="predicted"/>
<reference evidence="3" key="2">
    <citation type="submission" date="2023-01" db="EMBL/GenBank/DDBJ databases">
        <title>Human gut microbiome strain richness.</title>
        <authorList>
            <person name="Chen-Liaw A."/>
        </authorList>
    </citation>
    <scope>NUCLEOTIDE SEQUENCE</scope>
    <source>
        <strain evidence="3">1001283st1_G1_1001283B150217_161031</strain>
    </source>
</reference>
<evidence type="ECO:0000313" key="3">
    <source>
        <dbReference type="EMBL" id="MDB8003047.1"/>
    </source>
</evidence>
<sequence>MELALGIFKKTRFLFALIAAGAAGVAIVTNNNTAYVICIIFIALTIASDATVMVLSRKLNIPIKYRENYFRFGKNKKDKK</sequence>
<feature type="transmembrane region" description="Helical" evidence="1">
    <location>
        <begin position="34"/>
        <end position="56"/>
    </location>
</feature>
<name>A0A175A320_9FIRM</name>
<feature type="transmembrane region" description="Helical" evidence="1">
    <location>
        <begin position="12"/>
        <end position="28"/>
    </location>
</feature>
<dbReference type="Proteomes" id="UP001210809">
    <property type="component" value="Unassembled WGS sequence"/>
</dbReference>
<dbReference type="Proteomes" id="UP000095662">
    <property type="component" value="Unassembled WGS sequence"/>
</dbReference>